<keyword evidence="3" id="KW-0560">Oxidoreductase</keyword>
<organism evidence="5 6">
    <name type="scientific">Bifidobacterium avesanii</name>
    <dbReference type="NCBI Taxonomy" id="1798157"/>
    <lineage>
        <taxon>Bacteria</taxon>
        <taxon>Bacillati</taxon>
        <taxon>Actinomycetota</taxon>
        <taxon>Actinomycetes</taxon>
        <taxon>Bifidobacteriales</taxon>
        <taxon>Bifidobacteriaceae</taxon>
        <taxon>Bifidobacterium</taxon>
    </lineage>
</organism>
<name>A0A7K3TI03_9BIFI</name>
<gene>
    <name evidence="5" type="ORF">GFD22_07065</name>
</gene>
<dbReference type="Pfam" id="PF00881">
    <property type="entry name" value="Nitroreductase"/>
    <property type="match status" value="1"/>
</dbReference>
<evidence type="ECO:0000313" key="6">
    <source>
        <dbReference type="Proteomes" id="UP000469763"/>
    </source>
</evidence>
<evidence type="ECO:0000256" key="1">
    <source>
        <dbReference type="ARBA" id="ARBA00022630"/>
    </source>
</evidence>
<dbReference type="Proteomes" id="UP000469763">
    <property type="component" value="Unassembled WGS sequence"/>
</dbReference>
<protein>
    <recommendedName>
        <fullName evidence="4">Nitroreductase domain-containing protein</fullName>
    </recommendedName>
</protein>
<dbReference type="CDD" id="cd02062">
    <property type="entry name" value="Nitro_FMN_reductase"/>
    <property type="match status" value="1"/>
</dbReference>
<sequence length="334" mass="37769">MEGIGNNMKKQLGNIKRSILTYIDKKKNQHILQQEIQWDNKDNINTMILLLAHSLEKGMGLPNPRPGFGLQKAKRLLDLLQEYHANSTTTDTYVFTEGVSILGKYLASTENDISALIPRYQQLSKSIKQLPAGFENITDMNMIYKNLDTQQISYFISSRHSIRHYLQQPVPKETLQRVVALAEHAPSACNRQPVYVHYTTTPKIVHKINQLIPGNKGFENEVPNWALITADRDAFGHIEQLQWFVNGGIFLSYFVEALHAYHIASCIFQIPVAHPNVPKLRQLANIPDNEVIIAAVGFGIPAKHNKVLATARKPVNEVLIEIPTNYIHDSGHVE</sequence>
<dbReference type="InterPro" id="IPR050627">
    <property type="entry name" value="Nitroreductase/BluB"/>
</dbReference>
<dbReference type="PANTHER" id="PTHR23026">
    <property type="entry name" value="NADPH NITROREDUCTASE"/>
    <property type="match status" value="1"/>
</dbReference>
<dbReference type="GO" id="GO:0016491">
    <property type="term" value="F:oxidoreductase activity"/>
    <property type="evidence" value="ECO:0007669"/>
    <property type="project" value="UniProtKB-KW"/>
</dbReference>
<accession>A0A7K3TI03</accession>
<evidence type="ECO:0000256" key="3">
    <source>
        <dbReference type="ARBA" id="ARBA00023002"/>
    </source>
</evidence>
<evidence type="ECO:0000259" key="4">
    <source>
        <dbReference type="Pfam" id="PF00881"/>
    </source>
</evidence>
<dbReference type="Gene3D" id="3.40.109.10">
    <property type="entry name" value="NADH Oxidase"/>
    <property type="match status" value="1"/>
</dbReference>
<dbReference type="AlphaFoldDB" id="A0A7K3TI03"/>
<dbReference type="OrthoDB" id="9798230at2"/>
<dbReference type="InterPro" id="IPR029479">
    <property type="entry name" value="Nitroreductase"/>
</dbReference>
<evidence type="ECO:0000256" key="2">
    <source>
        <dbReference type="ARBA" id="ARBA00022643"/>
    </source>
</evidence>
<reference evidence="5 6" key="1">
    <citation type="submission" date="2019-10" db="EMBL/GenBank/DDBJ databases">
        <title>Bifidobacterium from non-human primates.</title>
        <authorList>
            <person name="Modesto M."/>
        </authorList>
    </citation>
    <scope>NUCLEOTIDE SEQUENCE [LARGE SCALE GENOMIC DNA]</scope>
    <source>
        <strain evidence="5 6">TREC</strain>
    </source>
</reference>
<dbReference type="PANTHER" id="PTHR23026:SF90">
    <property type="entry name" value="IODOTYROSINE DEIODINASE 1"/>
    <property type="match status" value="1"/>
</dbReference>
<keyword evidence="6" id="KW-1185">Reference proteome</keyword>
<keyword evidence="2" id="KW-0288">FMN</keyword>
<proteinExistence type="predicted"/>
<dbReference type="EMBL" id="WHZY01000009">
    <property type="protein sequence ID" value="NEG78728.1"/>
    <property type="molecule type" value="Genomic_DNA"/>
</dbReference>
<dbReference type="SUPFAM" id="SSF55469">
    <property type="entry name" value="FMN-dependent nitroreductase-like"/>
    <property type="match status" value="1"/>
</dbReference>
<feature type="domain" description="Nitroreductase" evidence="4">
    <location>
        <begin position="156"/>
        <end position="211"/>
    </location>
</feature>
<keyword evidence="1" id="KW-0285">Flavoprotein</keyword>
<dbReference type="InterPro" id="IPR000415">
    <property type="entry name" value="Nitroreductase-like"/>
</dbReference>
<comment type="caution">
    <text evidence="5">The sequence shown here is derived from an EMBL/GenBank/DDBJ whole genome shotgun (WGS) entry which is preliminary data.</text>
</comment>
<evidence type="ECO:0000313" key="5">
    <source>
        <dbReference type="EMBL" id="NEG78728.1"/>
    </source>
</evidence>
<dbReference type="RefSeq" id="WP_152351019.1">
    <property type="nucleotide sequence ID" value="NZ_WBSN01000020.1"/>
</dbReference>